<reference evidence="2" key="1">
    <citation type="submission" date="2023-04" db="EMBL/GenBank/DDBJ databases">
        <title>Phytophthora fragariaefolia NBRC 109709.</title>
        <authorList>
            <person name="Ichikawa N."/>
            <person name="Sato H."/>
            <person name="Tonouchi N."/>
        </authorList>
    </citation>
    <scope>NUCLEOTIDE SEQUENCE</scope>
    <source>
        <strain evidence="2">NBRC 109709</strain>
    </source>
</reference>
<dbReference type="AlphaFoldDB" id="A0A9W6YLR0"/>
<accession>A0A9W6YLR0</accession>
<dbReference type="GO" id="GO:0032301">
    <property type="term" value="C:MutSalpha complex"/>
    <property type="evidence" value="ECO:0007669"/>
    <property type="project" value="TreeGrafter"/>
</dbReference>
<dbReference type="InterPro" id="IPR045076">
    <property type="entry name" value="MutS"/>
</dbReference>
<dbReference type="Proteomes" id="UP001165121">
    <property type="component" value="Unassembled WGS sequence"/>
</dbReference>
<evidence type="ECO:0000313" key="3">
    <source>
        <dbReference type="Proteomes" id="UP001165121"/>
    </source>
</evidence>
<dbReference type="EMBL" id="BSXT01008733">
    <property type="protein sequence ID" value="GMF66701.1"/>
    <property type="molecule type" value="Genomic_DNA"/>
</dbReference>
<comment type="caution">
    <text evidence="2">The sequence shown here is derived from an EMBL/GenBank/DDBJ whole genome shotgun (WGS) entry which is preliminary data.</text>
</comment>
<dbReference type="GO" id="GO:0006298">
    <property type="term" value="P:mismatch repair"/>
    <property type="evidence" value="ECO:0007669"/>
    <property type="project" value="InterPro"/>
</dbReference>
<keyword evidence="3" id="KW-1185">Reference proteome</keyword>
<feature type="region of interest" description="Disordered" evidence="1">
    <location>
        <begin position="323"/>
        <end position="344"/>
    </location>
</feature>
<dbReference type="SUPFAM" id="SSF48334">
    <property type="entry name" value="DNA repair protein MutS, domain III"/>
    <property type="match status" value="1"/>
</dbReference>
<protein>
    <submittedName>
        <fullName evidence="2">Unnamed protein product</fullName>
    </submittedName>
</protein>
<dbReference type="GO" id="GO:0005524">
    <property type="term" value="F:ATP binding"/>
    <property type="evidence" value="ECO:0007669"/>
    <property type="project" value="InterPro"/>
</dbReference>
<dbReference type="GO" id="GO:0006312">
    <property type="term" value="P:mitotic recombination"/>
    <property type="evidence" value="ECO:0007669"/>
    <property type="project" value="TreeGrafter"/>
</dbReference>
<dbReference type="PANTHER" id="PTHR11361:SF35">
    <property type="entry name" value="DNA MISMATCH REPAIR PROTEIN MSH2"/>
    <property type="match status" value="1"/>
</dbReference>
<gene>
    <name evidence="2" type="ORF">Pfra01_002827200</name>
</gene>
<proteinExistence type="predicted"/>
<dbReference type="InterPro" id="IPR036187">
    <property type="entry name" value="DNA_mismatch_repair_MutS_sf"/>
</dbReference>
<organism evidence="2 3">
    <name type="scientific">Phytophthora fragariaefolia</name>
    <dbReference type="NCBI Taxonomy" id="1490495"/>
    <lineage>
        <taxon>Eukaryota</taxon>
        <taxon>Sar</taxon>
        <taxon>Stramenopiles</taxon>
        <taxon>Oomycota</taxon>
        <taxon>Peronosporomycetes</taxon>
        <taxon>Peronosporales</taxon>
        <taxon>Peronosporaceae</taxon>
        <taxon>Phytophthora</taxon>
    </lineage>
</organism>
<dbReference type="PANTHER" id="PTHR11361">
    <property type="entry name" value="DNA MISMATCH REPAIR PROTEIN MUTS FAMILY MEMBER"/>
    <property type="match status" value="1"/>
</dbReference>
<feature type="compositionally biased region" description="Low complexity" evidence="1">
    <location>
        <begin position="323"/>
        <end position="340"/>
    </location>
</feature>
<dbReference type="InterPro" id="IPR027417">
    <property type="entry name" value="P-loop_NTPase"/>
</dbReference>
<dbReference type="GO" id="GO:0030983">
    <property type="term" value="F:mismatched DNA binding"/>
    <property type="evidence" value="ECO:0007669"/>
    <property type="project" value="InterPro"/>
</dbReference>
<dbReference type="Gene3D" id="3.40.50.300">
    <property type="entry name" value="P-loop containing nucleotide triphosphate hydrolases"/>
    <property type="match status" value="1"/>
</dbReference>
<sequence>MSLSASHLQDLSTQIRQCESEVPVAVTQATSLLCIAEGRIKVIYADDETSIAGMGILLRVSRQDSHRVQQQSGKMLSVIRASRASGVYFSTPYIDYLGAKWKSLKRSYEDAEGSMVDSLVGEFQAGFQVYLNELAVCAAELDVLVSFALVSHKRKFVRPSMPDELLSPDRYSTLRLEGIFDPFMIDPKSSASGLSCSTDVTIELSVLDGKTFLLVNGDQTSGQANLLKLLGTIVMLNQLGCFVPCEFASKTYVEALHKVSALYSLAFVSLSLLTMRVVVDVSNPAEGLALALSMCIHFMESNTLTCFTSQWCELTEHLAAQSSTTTPMRPHSSSSRTSRSGANFQKPSQVLSEFDKLMRVCDLPADLIARIENENKN</sequence>
<dbReference type="Gene3D" id="1.10.1420.10">
    <property type="match status" value="2"/>
</dbReference>
<dbReference type="OrthoDB" id="10252754at2759"/>
<name>A0A9W6YLR0_9STRA</name>
<evidence type="ECO:0000256" key="1">
    <source>
        <dbReference type="SAM" id="MobiDB-lite"/>
    </source>
</evidence>
<evidence type="ECO:0000313" key="2">
    <source>
        <dbReference type="EMBL" id="GMF66701.1"/>
    </source>
</evidence>
<dbReference type="GO" id="GO:0140664">
    <property type="term" value="F:ATP-dependent DNA damage sensor activity"/>
    <property type="evidence" value="ECO:0007669"/>
    <property type="project" value="InterPro"/>
</dbReference>